<reference evidence="2 3" key="2">
    <citation type="journal article" date="2021" name="Mar. Drugs">
        <title>A New Micromonospora Strain with Antibiotic Activity Isolated from the Microbiome of a Mid-Atlantic Deep-Sea Sponge.</title>
        <authorList>
            <person name="Back C.R."/>
            <person name="Stennett H.L."/>
            <person name="Williams S.E."/>
            <person name="Wang L."/>
            <person name="Ojeda Gomez J."/>
            <person name="Abdulle O.M."/>
            <person name="Duffy T."/>
            <person name="Neal C."/>
            <person name="Mantell J."/>
            <person name="Jepson M.A."/>
            <person name="Hendry K.R."/>
            <person name="Powell D."/>
            <person name="Stach J.E.M."/>
            <person name="Essex-Lopresti A.E."/>
            <person name="Willis C.L."/>
            <person name="Curnow P."/>
            <person name="Race P.R."/>
        </authorList>
    </citation>
    <scope>NUCLEOTIDE SEQUENCE [LARGE SCALE GENOMIC DNA]</scope>
    <source>
        <strain evidence="2 3">28ISP2-46</strain>
    </source>
</reference>
<name>A0A7L6BE34_9ACTN</name>
<dbReference type="InterPro" id="IPR013216">
    <property type="entry name" value="Methyltransf_11"/>
</dbReference>
<dbReference type="KEGG" id="mfeu:H1D33_04035"/>
<dbReference type="Pfam" id="PF08241">
    <property type="entry name" value="Methyltransf_11"/>
    <property type="match status" value="1"/>
</dbReference>
<dbReference type="EMBL" id="CP059322">
    <property type="protein sequence ID" value="QLQ40199.2"/>
    <property type="molecule type" value="Genomic_DNA"/>
</dbReference>
<dbReference type="Proteomes" id="UP000510844">
    <property type="component" value="Chromosome"/>
</dbReference>
<accession>A0A7L6BE34</accession>
<dbReference type="CDD" id="cd02440">
    <property type="entry name" value="AdoMet_MTases"/>
    <property type="match status" value="1"/>
</dbReference>
<dbReference type="InterPro" id="IPR029063">
    <property type="entry name" value="SAM-dependent_MTases_sf"/>
</dbReference>
<keyword evidence="2" id="KW-0808">Transferase</keyword>
<keyword evidence="3" id="KW-1185">Reference proteome</keyword>
<dbReference type="AlphaFoldDB" id="A0A7L6BE34"/>
<dbReference type="InterPro" id="IPR050508">
    <property type="entry name" value="Methyltransf_Superfamily"/>
</dbReference>
<dbReference type="Gene3D" id="3.40.50.150">
    <property type="entry name" value="Vaccinia Virus protein VP39"/>
    <property type="match status" value="1"/>
</dbReference>
<evidence type="ECO:0000313" key="3">
    <source>
        <dbReference type="Proteomes" id="UP000510844"/>
    </source>
</evidence>
<dbReference type="GO" id="GO:0032259">
    <property type="term" value="P:methylation"/>
    <property type="evidence" value="ECO:0007669"/>
    <property type="project" value="UniProtKB-KW"/>
</dbReference>
<dbReference type="RefSeq" id="WP_220138732.1">
    <property type="nucleotide sequence ID" value="NZ_CP059322.2"/>
</dbReference>
<gene>
    <name evidence="2" type="ORF">H1D33_04035</name>
</gene>
<protein>
    <submittedName>
        <fullName evidence="2">Class I SAM-dependent methyltransferase</fullName>
        <ecNumber evidence="2">2.1.-.-</ecNumber>
    </submittedName>
</protein>
<reference evidence="3" key="1">
    <citation type="submission" date="2020-07" db="EMBL/GenBank/DDBJ databases">
        <title>A new Micromonospora strain with potent antibiotic activity isolated from the microbiome of a mid-Atlantic deep-sea sponge.</title>
        <authorList>
            <person name="Back C.R."/>
            <person name="Stennett H.L."/>
            <person name="Williams S.E."/>
            <person name="Wang L."/>
            <person name="Ojeda Gomez J."/>
            <person name="Abdulle O.M."/>
            <person name="Duffy T."/>
            <person name="Hendry K.R."/>
            <person name="Powell D."/>
            <person name="Stach J.E."/>
            <person name="Essex-Lopresti A.E."/>
            <person name="Willis C.L."/>
            <person name="Curnow P."/>
            <person name="Race P.R."/>
        </authorList>
    </citation>
    <scope>NUCLEOTIDE SEQUENCE [LARGE SCALE GENOMIC DNA]</scope>
    <source>
        <strain evidence="3">28ISP2-46</strain>
    </source>
</reference>
<dbReference type="PANTHER" id="PTHR42912">
    <property type="entry name" value="METHYLTRANSFERASE"/>
    <property type="match status" value="1"/>
</dbReference>
<evidence type="ECO:0000259" key="1">
    <source>
        <dbReference type="Pfam" id="PF08241"/>
    </source>
</evidence>
<dbReference type="PANTHER" id="PTHR42912:SF93">
    <property type="entry name" value="N6-ADENOSINE-METHYLTRANSFERASE TMT1A"/>
    <property type="match status" value="1"/>
</dbReference>
<dbReference type="SUPFAM" id="SSF53335">
    <property type="entry name" value="S-adenosyl-L-methionine-dependent methyltransferases"/>
    <property type="match status" value="1"/>
</dbReference>
<proteinExistence type="predicted"/>
<dbReference type="EC" id="2.1.-.-" evidence="2"/>
<feature type="domain" description="Methyltransferase type 11" evidence="1">
    <location>
        <begin position="56"/>
        <end position="152"/>
    </location>
</feature>
<keyword evidence="2" id="KW-0489">Methyltransferase</keyword>
<dbReference type="GO" id="GO:0008757">
    <property type="term" value="F:S-adenosylmethionine-dependent methyltransferase activity"/>
    <property type="evidence" value="ECO:0007669"/>
    <property type="project" value="InterPro"/>
</dbReference>
<organism evidence="2 3">
    <name type="scientific">Micromonospora robiginosa</name>
    <dbReference type="NCBI Taxonomy" id="2749844"/>
    <lineage>
        <taxon>Bacteria</taxon>
        <taxon>Bacillati</taxon>
        <taxon>Actinomycetota</taxon>
        <taxon>Actinomycetes</taxon>
        <taxon>Micromonosporales</taxon>
        <taxon>Micromonosporaceae</taxon>
        <taxon>Micromonospora</taxon>
    </lineage>
</organism>
<sequence length="228" mass="24346">MGTKDLRAPKRKVMPEMEGATARWYARNRGSAAQLAGYRRQAAALADGLPDGAAVLEVAPGPGYLAIEVARLGAYRITGLDVSRTFVALAGEAARRAGVAVDFRQGDVHDLPFPAGTFDLVVCQAAFKNFVRPVRALDEMHRVLRPGGRAVIHDLRADASAADIAREVAGMGVGRLDAFWTRAALRMLRRRAVTADTFARLAEASAFGGAEVHRDGAIGLEVRLTRAG</sequence>
<evidence type="ECO:0000313" key="2">
    <source>
        <dbReference type="EMBL" id="QLQ40199.2"/>
    </source>
</evidence>